<dbReference type="Gene3D" id="2.130.10.10">
    <property type="entry name" value="YVTN repeat-like/Quinoprotein amine dehydrogenase"/>
    <property type="match status" value="2"/>
</dbReference>
<dbReference type="Pfam" id="PF13360">
    <property type="entry name" value="PQQ_2"/>
    <property type="match status" value="1"/>
</dbReference>
<dbReference type="KEGG" id="sarg:HKX69_00250"/>
<keyword evidence="3" id="KW-1185">Reference proteome</keyword>
<reference evidence="2 3" key="1">
    <citation type="submission" date="2020-05" db="EMBL/GenBank/DDBJ databases">
        <authorList>
            <person name="Li K."/>
        </authorList>
    </citation>
    <scope>NUCLEOTIDE SEQUENCE [LARGE SCALE GENOMIC DNA]</scope>
    <source>
        <strain evidence="3">jing01</strain>
    </source>
</reference>
<sequence>MEIPEIPERVTRIVSLPGRGLLACDVRGGLHRLDHDLTLRRSSGLPAVAQDPAGCPVYGVALVGDWIITRDKTGTICRWHADTLRLADRLDARATADRSLLLEGEQPSPTMLRGIGVWNGKAYVDNGYFQVVVLDVETFAVERIVPWPHGYDMLEWFCTDAPGVHAVADRHGCVHLGSLEEWSFPTTVRIDTSNVHRVVYDARHHRFWAIGDAGIGDTHNVSNGVVTIGLDGTVDQRMHFARNDVEGLVFSPDFTTAYIGGFDGELLLFDNTTPELTVRKRVTGFSHQIIDVTIDEEGRVYTLTQDGEITALSPEGEMLHRLGYSRQCVWDLRPLPGDPTTVLAATDDGTAVVRLDTRGEHARLDLVDEYHGAPGFARRAEPCGDDRVAIFWPDTVRRFTADGTTVWEARLPGIVHTVSVSPDHGRVLVACNAGGFEFDAATGRQLLHVDDLPASAWASAYLPDGRRVLGCRTGRLAAYDESGSVSWETELESYPKRLLVDGDRLCVTGGGGVKELVVGEDKPRRQFVELLDNTAENCALIDGTMCVVTYGMQIAAYDHGSGELLALHEDLPDFPKGMTALRGDDGRAYVVVGGRGGYLRLYRLDRSGEGPVLTVLRDLWLPRSSGARPFPAAAGAAQL</sequence>
<dbReference type="SUPFAM" id="SSF50998">
    <property type="entry name" value="Quinoprotein alcohol dehydrogenase-like"/>
    <property type="match status" value="2"/>
</dbReference>
<dbReference type="AlphaFoldDB" id="A0A6M4PB01"/>
<gene>
    <name evidence="2" type="ORF">HKX69_00250</name>
</gene>
<evidence type="ECO:0000259" key="1">
    <source>
        <dbReference type="Pfam" id="PF13360"/>
    </source>
</evidence>
<dbReference type="InterPro" id="IPR011047">
    <property type="entry name" value="Quinoprotein_ADH-like_sf"/>
</dbReference>
<feature type="domain" description="Pyrrolo-quinoline quinone repeat" evidence="1">
    <location>
        <begin position="400"/>
        <end position="512"/>
    </location>
</feature>
<protein>
    <submittedName>
        <fullName evidence="2">PQQ-binding-like beta-propeller repeat protein</fullName>
    </submittedName>
</protein>
<name>A0A6M4PB01_9ACTN</name>
<evidence type="ECO:0000313" key="2">
    <source>
        <dbReference type="EMBL" id="QJS08161.1"/>
    </source>
</evidence>
<evidence type="ECO:0000313" key="3">
    <source>
        <dbReference type="Proteomes" id="UP000502641"/>
    </source>
</evidence>
<dbReference type="EMBL" id="CP053189">
    <property type="protein sequence ID" value="QJS08161.1"/>
    <property type="molecule type" value="Genomic_DNA"/>
</dbReference>
<dbReference type="InterPro" id="IPR002372">
    <property type="entry name" value="PQQ_rpt_dom"/>
</dbReference>
<organism evidence="2 3">
    <name type="scientific">Streptomyces argyrophylli</name>
    <dbReference type="NCBI Taxonomy" id="2726118"/>
    <lineage>
        <taxon>Bacteria</taxon>
        <taxon>Bacillati</taxon>
        <taxon>Actinomycetota</taxon>
        <taxon>Actinomycetes</taxon>
        <taxon>Kitasatosporales</taxon>
        <taxon>Streptomycetaceae</taxon>
        <taxon>Streptomyces</taxon>
    </lineage>
</organism>
<dbReference type="RefSeq" id="WP_171150054.1">
    <property type="nucleotide sequence ID" value="NZ_CP053189.1"/>
</dbReference>
<proteinExistence type="predicted"/>
<dbReference type="Proteomes" id="UP000502641">
    <property type="component" value="Chromosome"/>
</dbReference>
<accession>A0A6M4PB01</accession>
<dbReference type="SUPFAM" id="SSF69322">
    <property type="entry name" value="Tricorn protease domain 2"/>
    <property type="match status" value="1"/>
</dbReference>
<dbReference type="InterPro" id="IPR015943">
    <property type="entry name" value="WD40/YVTN_repeat-like_dom_sf"/>
</dbReference>